<comment type="similarity">
    <text evidence="1">Belongs to the aldehyde dehydrogenase family.</text>
</comment>
<accession>A0A942T575</accession>
<feature type="domain" description="Aldehyde dehydrogenase" evidence="3">
    <location>
        <begin position="7"/>
        <end position="468"/>
    </location>
</feature>
<evidence type="ECO:0000313" key="5">
    <source>
        <dbReference type="EMBL" id="MCH6264241.1"/>
    </source>
</evidence>
<evidence type="ECO:0000313" key="6">
    <source>
        <dbReference type="Proteomes" id="UP000677265"/>
    </source>
</evidence>
<dbReference type="EMBL" id="JAGYPE010000006">
    <property type="protein sequence ID" value="MBS4185492.1"/>
    <property type="molecule type" value="Genomic_DNA"/>
</dbReference>
<sequence length="478" mass="52476">MYINGSWVKSDQVLEVKNPATGELVDVAYLIGAEETNQAIQAAKNAFPVWSSLTAEQRSDYLYQIVDKLQEKKEHLAKIITKEMGKSIHNARYEVGSTISFFKWFAEEARRVYGDVLPISTANKRAHVIKQPIGVVAAVTPWNFPLSMGARKLAPALAVGCTVIVKPSSEAPLSLIELFKIFDEVGLPNGVVNLVLGPSAEIAKTLMDSQDVRKISFTGSTEVGKTLIRQSADTIKRVSMELGGHAPFIVFEDADLDLAVQGVISSKFASSGQQCVCTNRVYIQESIYEQFAEKFQKAVRQMKVGNGMDESNQMGSLINANAINSIHGQVNDALEKGARVLCGGVRLTTEEYANGYFYAPTVLADVTEEMVITREETFGPVAPLIRFQTEAEVIEKANNTNYGLASYFYTNDLSRMYRVSEKLQYGMVGVNDPAPFSMQAPFGGVKESGYGRESGKYGLEDYLETKSISIMIKQSPVG</sequence>
<dbReference type="PANTHER" id="PTHR43353:SF5">
    <property type="entry name" value="SUCCINATE-SEMIALDEHYDE DEHYDROGENASE, MITOCHONDRIAL"/>
    <property type="match status" value="1"/>
</dbReference>
<dbReference type="FunFam" id="3.40.309.10:FF:000004">
    <property type="entry name" value="Succinate-semialdehyde dehydrogenase I"/>
    <property type="match status" value="1"/>
</dbReference>
<dbReference type="CDD" id="cd07103">
    <property type="entry name" value="ALDH_F5_SSADH_GabD"/>
    <property type="match status" value="1"/>
</dbReference>
<dbReference type="SUPFAM" id="SSF53720">
    <property type="entry name" value="ALDH-like"/>
    <property type="match status" value="1"/>
</dbReference>
<dbReference type="PANTHER" id="PTHR43353">
    <property type="entry name" value="SUCCINATE-SEMIALDEHYDE DEHYDROGENASE, MITOCHONDRIAL"/>
    <property type="match status" value="1"/>
</dbReference>
<dbReference type="GO" id="GO:0004777">
    <property type="term" value="F:succinate-semialdehyde dehydrogenase (NAD+) activity"/>
    <property type="evidence" value="ECO:0007669"/>
    <property type="project" value="TreeGrafter"/>
</dbReference>
<evidence type="ECO:0000256" key="2">
    <source>
        <dbReference type="ARBA" id="ARBA00023002"/>
    </source>
</evidence>
<proteinExistence type="inferred from homology"/>
<dbReference type="RefSeq" id="WP_213145347.1">
    <property type="nucleotide sequence ID" value="NZ_JAGYPE020000002.1"/>
</dbReference>
<gene>
    <name evidence="5" type="ORF">KHB02_001700</name>
    <name evidence="4" type="ORF">KHB02_29345</name>
</gene>
<keyword evidence="2" id="KW-0560">Oxidoreductase</keyword>
<protein>
    <submittedName>
        <fullName evidence="4">NAD-dependent succinate-semialdehyde dehydrogenase</fullName>
    </submittedName>
</protein>
<dbReference type="InterPro" id="IPR015590">
    <property type="entry name" value="Aldehyde_DH_dom"/>
</dbReference>
<evidence type="ECO:0000313" key="4">
    <source>
        <dbReference type="EMBL" id="MBS4185492.1"/>
    </source>
</evidence>
<organism evidence="4">
    <name type="scientific">Neobacillus citreus</name>
    <dbReference type="NCBI Taxonomy" id="2833578"/>
    <lineage>
        <taxon>Bacteria</taxon>
        <taxon>Bacillati</taxon>
        <taxon>Bacillota</taxon>
        <taxon>Bacilli</taxon>
        <taxon>Bacillales</taxon>
        <taxon>Bacillaceae</taxon>
        <taxon>Neobacillus</taxon>
    </lineage>
</organism>
<reference evidence="4" key="1">
    <citation type="submission" date="2021-05" db="EMBL/GenBank/DDBJ databases">
        <title>Novel Bacillus species.</title>
        <authorList>
            <person name="Liu G."/>
        </authorList>
    </citation>
    <scope>NUCLEOTIDE SEQUENCE</scope>
    <source>
        <strain evidence="4 6">FJAT-50051</strain>
    </source>
</reference>
<dbReference type="AlphaFoldDB" id="A0A942T575"/>
<dbReference type="PROSITE" id="PS00070">
    <property type="entry name" value="ALDEHYDE_DEHYDR_CYS"/>
    <property type="match status" value="1"/>
</dbReference>
<dbReference type="InterPro" id="IPR016163">
    <property type="entry name" value="Ald_DH_C"/>
</dbReference>
<evidence type="ECO:0000259" key="3">
    <source>
        <dbReference type="Pfam" id="PF00171"/>
    </source>
</evidence>
<keyword evidence="6" id="KW-1185">Reference proteome</keyword>
<name>A0A942T575_9BACI</name>
<dbReference type="InterPro" id="IPR016162">
    <property type="entry name" value="Ald_DH_N"/>
</dbReference>
<dbReference type="FunFam" id="3.40.605.10:FF:000005">
    <property type="entry name" value="Succinate-semialdehyde dehydrogenase I"/>
    <property type="match status" value="1"/>
</dbReference>
<dbReference type="EMBL" id="JAGYPE020000002">
    <property type="protein sequence ID" value="MCH6264241.1"/>
    <property type="molecule type" value="Genomic_DNA"/>
</dbReference>
<dbReference type="Gene3D" id="3.40.309.10">
    <property type="entry name" value="Aldehyde Dehydrogenase, Chain A, domain 2"/>
    <property type="match status" value="1"/>
</dbReference>
<dbReference type="InterPro" id="IPR016160">
    <property type="entry name" value="Ald_DH_CS_CYS"/>
</dbReference>
<dbReference type="GO" id="GO:0009450">
    <property type="term" value="P:gamma-aminobutyric acid catabolic process"/>
    <property type="evidence" value="ECO:0007669"/>
    <property type="project" value="TreeGrafter"/>
</dbReference>
<dbReference type="InterPro" id="IPR016161">
    <property type="entry name" value="Ald_DH/histidinol_DH"/>
</dbReference>
<comment type="caution">
    <text evidence="4">The sequence shown here is derived from an EMBL/GenBank/DDBJ whole genome shotgun (WGS) entry which is preliminary data.</text>
</comment>
<dbReference type="InterPro" id="IPR050740">
    <property type="entry name" value="Aldehyde_DH_Superfamily"/>
</dbReference>
<dbReference type="Gene3D" id="3.40.605.10">
    <property type="entry name" value="Aldehyde Dehydrogenase, Chain A, domain 1"/>
    <property type="match status" value="1"/>
</dbReference>
<dbReference type="Proteomes" id="UP000677265">
    <property type="component" value="Unassembled WGS sequence"/>
</dbReference>
<dbReference type="Pfam" id="PF00171">
    <property type="entry name" value="Aldedh"/>
    <property type="match status" value="1"/>
</dbReference>
<evidence type="ECO:0000256" key="1">
    <source>
        <dbReference type="ARBA" id="ARBA00009986"/>
    </source>
</evidence>